<reference evidence="4" key="3">
    <citation type="submission" date="2015-06" db="UniProtKB">
        <authorList>
            <consortium name="EnsemblMetazoa"/>
        </authorList>
    </citation>
    <scope>IDENTIFICATION</scope>
</reference>
<dbReference type="EnsemblMetazoa" id="CapteT133775">
    <property type="protein sequence ID" value="CapteP133775"/>
    <property type="gene ID" value="CapteG133775"/>
</dbReference>
<keyword evidence="1" id="KW-0433">Leucine-rich repeat</keyword>
<organism evidence="3">
    <name type="scientific">Capitella teleta</name>
    <name type="common">Polychaete worm</name>
    <dbReference type="NCBI Taxonomy" id="283909"/>
    <lineage>
        <taxon>Eukaryota</taxon>
        <taxon>Metazoa</taxon>
        <taxon>Spiralia</taxon>
        <taxon>Lophotrochozoa</taxon>
        <taxon>Annelida</taxon>
        <taxon>Polychaeta</taxon>
        <taxon>Sedentaria</taxon>
        <taxon>Scolecida</taxon>
        <taxon>Capitellidae</taxon>
        <taxon>Capitella</taxon>
    </lineage>
</organism>
<evidence type="ECO:0000313" key="5">
    <source>
        <dbReference type="Proteomes" id="UP000014760"/>
    </source>
</evidence>
<dbReference type="Proteomes" id="UP000014760">
    <property type="component" value="Unassembled WGS sequence"/>
</dbReference>
<evidence type="ECO:0000313" key="3">
    <source>
        <dbReference type="EMBL" id="ELU13771.1"/>
    </source>
</evidence>
<reference evidence="5" key="1">
    <citation type="submission" date="2012-12" db="EMBL/GenBank/DDBJ databases">
        <authorList>
            <person name="Hellsten U."/>
            <person name="Grimwood J."/>
            <person name="Chapman J.A."/>
            <person name="Shapiro H."/>
            <person name="Aerts A."/>
            <person name="Otillar R.P."/>
            <person name="Terry A.Y."/>
            <person name="Boore J.L."/>
            <person name="Simakov O."/>
            <person name="Marletaz F."/>
            <person name="Cho S.-J."/>
            <person name="Edsinger-Gonzales E."/>
            <person name="Havlak P."/>
            <person name="Kuo D.-H."/>
            <person name="Larsson T."/>
            <person name="Lv J."/>
            <person name="Arendt D."/>
            <person name="Savage R."/>
            <person name="Osoegawa K."/>
            <person name="de Jong P."/>
            <person name="Lindberg D.R."/>
            <person name="Seaver E.C."/>
            <person name="Weisblat D.A."/>
            <person name="Putnam N.H."/>
            <person name="Grigoriev I.V."/>
            <person name="Rokhsar D.S."/>
        </authorList>
    </citation>
    <scope>NUCLEOTIDE SEQUENCE</scope>
    <source>
        <strain evidence="5">I ESC-2004</strain>
    </source>
</reference>
<evidence type="ECO:0000313" key="4">
    <source>
        <dbReference type="EnsemblMetazoa" id="CapteP133775"/>
    </source>
</evidence>
<keyword evidence="2" id="KW-0677">Repeat</keyword>
<dbReference type="OrthoDB" id="6343311at2759"/>
<gene>
    <name evidence="3" type="ORF">CAPTEDRAFT_133775</name>
</gene>
<dbReference type="InterPro" id="IPR032675">
    <property type="entry name" value="LRR_dom_sf"/>
</dbReference>
<reference evidence="3 5" key="2">
    <citation type="journal article" date="2013" name="Nature">
        <title>Insights into bilaterian evolution from three spiralian genomes.</title>
        <authorList>
            <person name="Simakov O."/>
            <person name="Marletaz F."/>
            <person name="Cho S.J."/>
            <person name="Edsinger-Gonzales E."/>
            <person name="Havlak P."/>
            <person name="Hellsten U."/>
            <person name="Kuo D.H."/>
            <person name="Larsson T."/>
            <person name="Lv J."/>
            <person name="Arendt D."/>
            <person name="Savage R."/>
            <person name="Osoegawa K."/>
            <person name="de Jong P."/>
            <person name="Grimwood J."/>
            <person name="Chapman J.A."/>
            <person name="Shapiro H."/>
            <person name="Aerts A."/>
            <person name="Otillar R.P."/>
            <person name="Terry A.Y."/>
            <person name="Boore J.L."/>
            <person name="Grigoriev I.V."/>
            <person name="Lindberg D.R."/>
            <person name="Seaver E.C."/>
            <person name="Weisblat D.A."/>
            <person name="Putnam N.H."/>
            <person name="Rokhsar D.S."/>
        </authorList>
    </citation>
    <scope>NUCLEOTIDE SEQUENCE</scope>
    <source>
        <strain evidence="3 5">I ESC-2004</strain>
    </source>
</reference>
<dbReference type="Gene3D" id="3.80.10.10">
    <property type="entry name" value="Ribonuclease Inhibitor"/>
    <property type="match status" value="1"/>
</dbReference>
<protein>
    <recommendedName>
        <fullName evidence="6">LRRNT domain-containing protein</fullName>
    </recommendedName>
</protein>
<name>R7VBU5_CAPTE</name>
<dbReference type="EMBL" id="AMQN01018896">
    <property type="status" value="NOT_ANNOTATED_CDS"/>
    <property type="molecule type" value="Genomic_DNA"/>
</dbReference>
<proteinExistence type="predicted"/>
<evidence type="ECO:0008006" key="6">
    <source>
        <dbReference type="Google" id="ProtNLM"/>
    </source>
</evidence>
<dbReference type="InterPro" id="IPR001611">
    <property type="entry name" value="Leu-rich_rpt"/>
</dbReference>
<dbReference type="AlphaFoldDB" id="R7VBU5"/>
<dbReference type="PROSITE" id="PS51450">
    <property type="entry name" value="LRR"/>
    <property type="match status" value="2"/>
</dbReference>
<evidence type="ECO:0000256" key="1">
    <source>
        <dbReference type="ARBA" id="ARBA00022614"/>
    </source>
</evidence>
<dbReference type="EMBL" id="KB295046">
    <property type="protein sequence ID" value="ELU13771.1"/>
    <property type="molecule type" value="Genomic_DNA"/>
</dbReference>
<dbReference type="HOGENOM" id="CLU_2164630_0_0_1"/>
<dbReference type="PANTHER" id="PTHR24366:SF96">
    <property type="entry name" value="LEUCINE RICH REPEAT CONTAINING 53"/>
    <property type="match status" value="1"/>
</dbReference>
<dbReference type="PANTHER" id="PTHR24366">
    <property type="entry name" value="IG(IMMUNOGLOBULIN) AND LRR(LEUCINE RICH REPEAT) DOMAINS"/>
    <property type="match status" value="1"/>
</dbReference>
<sequence>MAKLQTLYMHDNILTIFEPDFSSSVATPPLVDLLIHNNKLKQLNQEVFNDMTFLRYLNAGDNRLESFPDFSLMTHTNNLGYLDLRNNAISSMPEESIENLNSLVSLYISGN</sequence>
<evidence type="ECO:0000256" key="2">
    <source>
        <dbReference type="ARBA" id="ARBA00022737"/>
    </source>
</evidence>
<dbReference type="SUPFAM" id="SSF52075">
    <property type="entry name" value="Outer arm dynein light chain 1"/>
    <property type="match status" value="1"/>
</dbReference>
<keyword evidence="5" id="KW-1185">Reference proteome</keyword>
<dbReference type="Pfam" id="PF13855">
    <property type="entry name" value="LRR_8"/>
    <property type="match status" value="1"/>
</dbReference>
<accession>R7VBU5</accession>
<feature type="non-terminal residue" evidence="3">
    <location>
        <position position="111"/>
    </location>
</feature>